<gene>
    <name evidence="1" type="ORF">Alo02nite_62100</name>
    <name evidence="2" type="ORF">BJ964_005891</name>
</gene>
<dbReference type="EMBL" id="JACHNC010000001">
    <property type="protein sequence ID" value="MBB4751730.1"/>
    <property type="molecule type" value="Genomic_DNA"/>
</dbReference>
<dbReference type="GO" id="GO:0016641">
    <property type="term" value="F:oxidoreductase activity, acting on the CH-NH2 group of donors, oxygen as acceptor"/>
    <property type="evidence" value="ECO:0007669"/>
    <property type="project" value="InterPro"/>
</dbReference>
<proteinExistence type="predicted"/>
<dbReference type="Pfam" id="PF01186">
    <property type="entry name" value="Lysyl_oxidase"/>
    <property type="match status" value="1"/>
</dbReference>
<dbReference type="RefSeq" id="WP_188123721.1">
    <property type="nucleotide sequence ID" value="NZ_BOMP01000105.1"/>
</dbReference>
<evidence type="ECO:0008006" key="5">
    <source>
        <dbReference type="Google" id="ProtNLM"/>
    </source>
</evidence>
<accession>A0A7W7HJK4</accession>
<organism evidence="2 3">
    <name type="scientific">Actinoplanes lobatus</name>
    <dbReference type="NCBI Taxonomy" id="113568"/>
    <lineage>
        <taxon>Bacteria</taxon>
        <taxon>Bacillati</taxon>
        <taxon>Actinomycetota</taxon>
        <taxon>Actinomycetes</taxon>
        <taxon>Micromonosporales</taxon>
        <taxon>Micromonosporaceae</taxon>
        <taxon>Actinoplanes</taxon>
    </lineage>
</organism>
<dbReference type="EMBL" id="BOMP01000105">
    <property type="protein sequence ID" value="GIE43312.1"/>
    <property type="molecule type" value="Genomic_DNA"/>
</dbReference>
<comment type="caution">
    <text evidence="2">The sequence shown here is derived from an EMBL/GenBank/DDBJ whole genome shotgun (WGS) entry which is preliminary data.</text>
</comment>
<dbReference type="Proteomes" id="UP000590511">
    <property type="component" value="Unassembled WGS sequence"/>
</dbReference>
<evidence type="ECO:0000313" key="4">
    <source>
        <dbReference type="Proteomes" id="UP000631312"/>
    </source>
</evidence>
<evidence type="ECO:0000313" key="2">
    <source>
        <dbReference type="EMBL" id="MBB4751730.1"/>
    </source>
</evidence>
<dbReference type="Proteomes" id="UP000631312">
    <property type="component" value="Unassembled WGS sequence"/>
</dbReference>
<evidence type="ECO:0000313" key="1">
    <source>
        <dbReference type="EMBL" id="GIE43312.1"/>
    </source>
</evidence>
<dbReference type="AlphaFoldDB" id="A0A7W7HJK4"/>
<name>A0A7W7HJK4_9ACTN</name>
<keyword evidence="4" id="KW-1185">Reference proteome</keyword>
<reference evidence="1 4" key="2">
    <citation type="submission" date="2021-01" db="EMBL/GenBank/DDBJ databases">
        <title>Whole genome shotgun sequence of Actinoplanes lobatus NBRC 12513.</title>
        <authorList>
            <person name="Komaki H."/>
            <person name="Tamura T."/>
        </authorList>
    </citation>
    <scope>NUCLEOTIDE SEQUENCE [LARGE SCALE GENOMIC DNA]</scope>
    <source>
        <strain evidence="1 4">NBRC 12513</strain>
    </source>
</reference>
<reference evidence="2 3" key="1">
    <citation type="submission" date="2020-08" db="EMBL/GenBank/DDBJ databases">
        <title>Sequencing the genomes of 1000 actinobacteria strains.</title>
        <authorList>
            <person name="Klenk H.-P."/>
        </authorList>
    </citation>
    <scope>NUCLEOTIDE SEQUENCE [LARGE SCALE GENOMIC DNA]</scope>
    <source>
        <strain evidence="2 3">DSM 43150</strain>
    </source>
</reference>
<dbReference type="GO" id="GO:0005507">
    <property type="term" value="F:copper ion binding"/>
    <property type="evidence" value="ECO:0007669"/>
    <property type="project" value="InterPro"/>
</dbReference>
<protein>
    <recommendedName>
        <fullName evidence="5">Lysyl oxidase</fullName>
    </recommendedName>
</protein>
<sequence>MKSSLYSVSIRCSLSARRALRRLMSALLVTMLVTLGLHVAPGAAVAATPKKIKVTNAGPAKFWTGSVRVDGPVNPAVPECQAVHCDRLDLAVSLPPGIWRHPGGVQVAIRWDGATEAALGLYVYRGRTLVASSAAGVGLAQSVLIPSAANGMYTVYVSYGVTYGAVDPDPVIAYEGLAEVEFNPPKYPIRDLLPDLKSMPQENVTYDNPGTIFDDTAQPGQSCFDSERGEQGAVQCLRFDQVLQNVGAGPLELRFSRQAGVLQDEPVVQRVYRSDGTYTDRDAGFVEFHPVHGHYHFEGFAQSELWLADASGSPVGTAPAATGDKVSFCVADTDLVTFGQKGDAPMSYPAPDCLEPKLVEGATEYFWYGMSRGWADRYNWYLPGQFIDTQGLTDGTYVLYTRVDPDDKLQEVTETDNCGSVVVRLTGLATAGPHADLLGTGPACV</sequence>
<evidence type="ECO:0000313" key="3">
    <source>
        <dbReference type="Proteomes" id="UP000590511"/>
    </source>
</evidence>
<dbReference type="InterPro" id="IPR001695">
    <property type="entry name" value="Lysyl_oxidase"/>
</dbReference>